<organism evidence="1 2">
    <name type="scientific">Xenopus laevis</name>
    <name type="common">African clawed frog</name>
    <dbReference type="NCBI Taxonomy" id="8355"/>
    <lineage>
        <taxon>Eukaryota</taxon>
        <taxon>Metazoa</taxon>
        <taxon>Chordata</taxon>
        <taxon>Craniata</taxon>
        <taxon>Vertebrata</taxon>
        <taxon>Euteleostomi</taxon>
        <taxon>Amphibia</taxon>
        <taxon>Batrachia</taxon>
        <taxon>Anura</taxon>
        <taxon>Pipoidea</taxon>
        <taxon>Pipidae</taxon>
        <taxon>Xenopodinae</taxon>
        <taxon>Xenopus</taxon>
        <taxon>Xenopus</taxon>
    </lineage>
</organism>
<name>A0A974D920_XENLA</name>
<accession>A0A974D920</accession>
<gene>
    <name evidence="1" type="ORF">XELAEV_18020640mg</name>
</gene>
<dbReference type="AlphaFoldDB" id="A0A974D920"/>
<proteinExistence type="predicted"/>
<sequence>MNCISCLSPKYTMFATGSSPAAFGGFYCIPGNQIQWSSDIGCPSTSVNHKFNLQQPFIYKVERFSKYKSVCLHHVTTHPSIPVLMAKITHKYLHK</sequence>
<reference evidence="2" key="1">
    <citation type="journal article" date="2016" name="Nature">
        <title>Genome evolution in the allotetraploid frog Xenopus laevis.</title>
        <authorList>
            <person name="Session A.M."/>
            <person name="Uno Y."/>
            <person name="Kwon T."/>
            <person name="Chapman J.A."/>
            <person name="Toyoda A."/>
            <person name="Takahashi S."/>
            <person name="Fukui A."/>
            <person name="Hikosaka A."/>
            <person name="Suzuki A."/>
            <person name="Kondo M."/>
            <person name="van Heeringen S.J."/>
            <person name="Quigley I."/>
            <person name="Heinz S."/>
            <person name="Ogino H."/>
            <person name="Ochi H."/>
            <person name="Hellsten U."/>
            <person name="Lyons J.B."/>
            <person name="Simakov O."/>
            <person name="Putnam N."/>
            <person name="Stites J."/>
            <person name="Kuroki Y."/>
            <person name="Tanaka T."/>
            <person name="Michiue T."/>
            <person name="Watanabe M."/>
            <person name="Bogdanovic O."/>
            <person name="Lister R."/>
            <person name="Georgiou G."/>
            <person name="Paranjpe S.S."/>
            <person name="van Kruijsbergen I."/>
            <person name="Shu S."/>
            <person name="Carlson J."/>
            <person name="Kinoshita T."/>
            <person name="Ohta Y."/>
            <person name="Mawaribuchi S."/>
            <person name="Jenkins J."/>
            <person name="Grimwood J."/>
            <person name="Schmutz J."/>
            <person name="Mitros T."/>
            <person name="Mozaffari S.V."/>
            <person name="Suzuki Y."/>
            <person name="Haramoto Y."/>
            <person name="Yamamoto T.S."/>
            <person name="Takagi C."/>
            <person name="Heald R."/>
            <person name="Miller K."/>
            <person name="Haudenschild C."/>
            <person name="Kitzman J."/>
            <person name="Nakayama T."/>
            <person name="Izutsu Y."/>
            <person name="Robert J."/>
            <person name="Fortriede J."/>
            <person name="Burns K."/>
            <person name="Lotay V."/>
            <person name="Karimi K."/>
            <person name="Yasuoka Y."/>
            <person name="Dichmann D.S."/>
            <person name="Flajnik M.F."/>
            <person name="Houston D.W."/>
            <person name="Shendure J."/>
            <person name="DuPasquier L."/>
            <person name="Vize P.D."/>
            <person name="Zorn A.M."/>
            <person name="Ito M."/>
            <person name="Marcotte E.M."/>
            <person name="Wallingford J.B."/>
            <person name="Ito Y."/>
            <person name="Asashima M."/>
            <person name="Ueno N."/>
            <person name="Matsuda Y."/>
            <person name="Veenstra G.J."/>
            <person name="Fujiyama A."/>
            <person name="Harland R.M."/>
            <person name="Taira M."/>
            <person name="Rokhsar D.S."/>
        </authorList>
    </citation>
    <scope>NUCLEOTIDE SEQUENCE [LARGE SCALE GENOMIC DNA]</scope>
    <source>
        <strain evidence="2">J</strain>
    </source>
</reference>
<evidence type="ECO:0000313" key="2">
    <source>
        <dbReference type="Proteomes" id="UP000694892"/>
    </source>
</evidence>
<protein>
    <submittedName>
        <fullName evidence="1">Uncharacterized protein</fullName>
    </submittedName>
</protein>
<dbReference type="EMBL" id="CM004471">
    <property type="protein sequence ID" value="OCT86950.1"/>
    <property type="molecule type" value="Genomic_DNA"/>
</dbReference>
<evidence type="ECO:0000313" key="1">
    <source>
        <dbReference type="EMBL" id="OCT86950.1"/>
    </source>
</evidence>
<dbReference type="Proteomes" id="UP000694892">
    <property type="component" value="Chromosome 3S"/>
</dbReference>